<dbReference type="PRINTS" id="PR00368">
    <property type="entry name" value="FADPNR"/>
</dbReference>
<evidence type="ECO:0000256" key="6">
    <source>
        <dbReference type="ARBA" id="ARBA00023002"/>
    </source>
</evidence>
<evidence type="ECO:0000256" key="4">
    <source>
        <dbReference type="ARBA" id="ARBA00022827"/>
    </source>
</evidence>
<protein>
    <recommendedName>
        <fullName evidence="2">NADH:ubiquinone reductase (non-electrogenic)</fullName>
        <ecNumber evidence="2">1.6.5.9</ecNumber>
    </recommendedName>
</protein>
<comment type="catalytic activity">
    <reaction evidence="8">
        <text>a quinone + NADH + H(+) = a quinol + NAD(+)</text>
        <dbReference type="Rhea" id="RHEA:46160"/>
        <dbReference type="ChEBI" id="CHEBI:15378"/>
        <dbReference type="ChEBI" id="CHEBI:24646"/>
        <dbReference type="ChEBI" id="CHEBI:57540"/>
        <dbReference type="ChEBI" id="CHEBI:57945"/>
        <dbReference type="ChEBI" id="CHEBI:132124"/>
        <dbReference type="EC" id="1.6.5.9"/>
    </reaction>
</comment>
<keyword evidence="3" id="KW-0285">Flavoprotein</keyword>
<dbReference type="Pfam" id="PF07992">
    <property type="entry name" value="Pyr_redox_2"/>
    <property type="match status" value="1"/>
</dbReference>
<reference evidence="12" key="1">
    <citation type="submission" date="2021-01" db="EMBL/GenBank/DDBJ databases">
        <title>Modified the classification status of verrucomicrobia.</title>
        <authorList>
            <person name="Feng X."/>
        </authorList>
    </citation>
    <scope>NUCLEOTIDE SEQUENCE</scope>
    <source>
        <strain evidence="12">KCTC 13126</strain>
    </source>
</reference>
<keyword evidence="9" id="KW-0472">Membrane</keyword>
<feature type="transmembrane region" description="Helical" evidence="9">
    <location>
        <begin position="371"/>
        <end position="388"/>
    </location>
</feature>
<evidence type="ECO:0000256" key="1">
    <source>
        <dbReference type="ARBA" id="ARBA00005272"/>
    </source>
</evidence>
<dbReference type="Gene3D" id="3.50.50.100">
    <property type="match status" value="1"/>
</dbReference>
<keyword evidence="4" id="KW-0274">FAD</keyword>
<evidence type="ECO:0000256" key="3">
    <source>
        <dbReference type="ARBA" id="ARBA00022630"/>
    </source>
</evidence>
<dbReference type="RefSeq" id="WP_200355735.1">
    <property type="nucleotide sequence ID" value="NZ_JAENIL010000019.1"/>
</dbReference>
<evidence type="ECO:0000256" key="2">
    <source>
        <dbReference type="ARBA" id="ARBA00012637"/>
    </source>
</evidence>
<evidence type="ECO:0000259" key="10">
    <source>
        <dbReference type="Pfam" id="PF07992"/>
    </source>
</evidence>
<evidence type="ECO:0000256" key="5">
    <source>
        <dbReference type="ARBA" id="ARBA00022946"/>
    </source>
</evidence>
<keyword evidence="7" id="KW-0520">NAD</keyword>
<dbReference type="SUPFAM" id="SSF51905">
    <property type="entry name" value="FAD/NAD(P)-binding domain"/>
    <property type="match status" value="1"/>
</dbReference>
<dbReference type="Pfam" id="PF22366">
    <property type="entry name" value="NDH2_C"/>
    <property type="match status" value="1"/>
</dbReference>
<evidence type="ECO:0000256" key="9">
    <source>
        <dbReference type="SAM" id="Phobius"/>
    </source>
</evidence>
<keyword evidence="13" id="KW-1185">Reference proteome</keyword>
<dbReference type="InterPro" id="IPR054585">
    <property type="entry name" value="NDH2-like_C"/>
</dbReference>
<dbReference type="PANTHER" id="PTHR43706">
    <property type="entry name" value="NADH DEHYDROGENASE"/>
    <property type="match status" value="1"/>
</dbReference>
<keyword evidence="5" id="KW-0809">Transit peptide</keyword>
<comment type="caution">
    <text evidence="12">The sequence shown here is derived from an EMBL/GenBank/DDBJ whole genome shotgun (WGS) entry which is preliminary data.</text>
</comment>
<dbReference type="AlphaFoldDB" id="A0A934VPQ1"/>
<dbReference type="PRINTS" id="PR00411">
    <property type="entry name" value="PNDRDTASEI"/>
</dbReference>
<name>A0A934VPQ1_9BACT</name>
<keyword evidence="9" id="KW-0812">Transmembrane</keyword>
<accession>A0A934VPQ1</accession>
<dbReference type="InterPro" id="IPR036188">
    <property type="entry name" value="FAD/NAD-bd_sf"/>
</dbReference>
<feature type="domain" description="External alternative NADH-ubiquinone oxidoreductase-like C-terminal" evidence="11">
    <location>
        <begin position="348"/>
        <end position="403"/>
    </location>
</feature>
<evidence type="ECO:0000259" key="11">
    <source>
        <dbReference type="Pfam" id="PF22366"/>
    </source>
</evidence>
<dbReference type="InterPro" id="IPR023753">
    <property type="entry name" value="FAD/NAD-binding_dom"/>
</dbReference>
<evidence type="ECO:0000256" key="7">
    <source>
        <dbReference type="ARBA" id="ARBA00023027"/>
    </source>
</evidence>
<dbReference type="Proteomes" id="UP000617628">
    <property type="component" value="Unassembled WGS sequence"/>
</dbReference>
<evidence type="ECO:0000256" key="8">
    <source>
        <dbReference type="ARBA" id="ARBA00047599"/>
    </source>
</evidence>
<comment type="similarity">
    <text evidence="1">Belongs to the NADH dehydrogenase family.</text>
</comment>
<organism evidence="12 13">
    <name type="scientific">Pelagicoccus mobilis</name>
    <dbReference type="NCBI Taxonomy" id="415221"/>
    <lineage>
        <taxon>Bacteria</taxon>
        <taxon>Pseudomonadati</taxon>
        <taxon>Verrucomicrobiota</taxon>
        <taxon>Opitutia</taxon>
        <taxon>Puniceicoccales</taxon>
        <taxon>Pelagicoccaceae</taxon>
        <taxon>Pelagicoccus</taxon>
    </lineage>
</organism>
<dbReference type="GO" id="GO:0050136">
    <property type="term" value="F:NADH dehydrogenase (quinone) (non-electrogenic) activity"/>
    <property type="evidence" value="ECO:0007669"/>
    <property type="project" value="UniProtKB-EC"/>
</dbReference>
<dbReference type="InterPro" id="IPR045024">
    <property type="entry name" value="NDH-2"/>
</dbReference>
<dbReference type="PANTHER" id="PTHR43706:SF47">
    <property type="entry name" value="EXTERNAL NADH-UBIQUINONE OXIDOREDUCTASE 1, MITOCHONDRIAL-RELATED"/>
    <property type="match status" value="1"/>
</dbReference>
<evidence type="ECO:0000313" key="12">
    <source>
        <dbReference type="EMBL" id="MBK1877522.1"/>
    </source>
</evidence>
<dbReference type="EC" id="1.6.5.9" evidence="2"/>
<keyword evidence="6" id="KW-0560">Oxidoreductase</keyword>
<dbReference type="EMBL" id="JAENIL010000019">
    <property type="protein sequence ID" value="MBK1877522.1"/>
    <property type="molecule type" value="Genomic_DNA"/>
</dbReference>
<gene>
    <name evidence="12" type="ORF">JIN87_11635</name>
</gene>
<proteinExistence type="inferred from homology"/>
<sequence>MKKTKVLVLGAGFAGIEFCKRIDGRKFDVTLVDRQNHHLFQPLLYQVASSGLAVPEIAQPIRGILSGVKGLRILMDEVTAIDLKRRTVTCAKRNLDYDYLVIAVGAVTSYFGNDHWEAHAPGLKTVKDATRIRQSVLYAYEKAEATEDLAERQKLLTTVVVGAGPTGVELAGSFSELARHCLAKDFHEIEAKNSRVVLVEAADRVLAHMDPDLSQAALHQLEQLGVEVRLKTRVLDIRRNEIELEGETLQAGNIVWAAGVQAHPLTSTLGVELDRGGRIPTLPDLSLEGHPEVFALGDIVSLVDTNGVRVPGVSPAAIQMAQHLAKLLNRDKGKQDANRRDPFMYWDKGTMATVGRSRAVAQVARLKLKGFPAWLAWLFVHLVFLVGFRNKTTVLFHWVYSYLTYKKGARIIHAREDIAPELEKSD</sequence>
<keyword evidence="9" id="KW-1133">Transmembrane helix</keyword>
<evidence type="ECO:0000313" key="13">
    <source>
        <dbReference type="Proteomes" id="UP000617628"/>
    </source>
</evidence>
<feature type="domain" description="FAD/NAD(P)-binding" evidence="10">
    <location>
        <begin position="5"/>
        <end position="320"/>
    </location>
</feature>